<dbReference type="GO" id="GO:0008977">
    <property type="term" value="F:prephenate dehydrogenase (NAD+) activity"/>
    <property type="evidence" value="ECO:0007669"/>
    <property type="project" value="UniProtKB-EC"/>
</dbReference>
<dbReference type="InterPro" id="IPR008927">
    <property type="entry name" value="6-PGluconate_DH-like_C_sf"/>
</dbReference>
<dbReference type="PROSITE" id="PS51176">
    <property type="entry name" value="PDH_ADH"/>
    <property type="match status" value="1"/>
</dbReference>
<dbReference type="GO" id="GO:0070403">
    <property type="term" value="F:NAD+ binding"/>
    <property type="evidence" value="ECO:0007669"/>
    <property type="project" value="InterPro"/>
</dbReference>
<keyword evidence="6" id="KW-0028">Amino-acid biosynthesis</keyword>
<evidence type="ECO:0000313" key="16">
    <source>
        <dbReference type="Proteomes" id="UP001256547"/>
    </source>
</evidence>
<comment type="pathway">
    <text evidence="1">Amino-acid biosynthesis; L-tyrosine biosynthesis; (4-hydroxyphenyl)pyruvate from prephenate (NAD(+) route): step 1/1.</text>
</comment>
<evidence type="ECO:0000313" key="15">
    <source>
        <dbReference type="Proteomes" id="UP001245561"/>
    </source>
</evidence>
<reference evidence="14 16" key="1">
    <citation type="submission" date="2023-03" db="EMBL/GenBank/DDBJ databases">
        <authorList>
            <person name="Shen W."/>
            <person name="Cai J."/>
        </authorList>
    </citation>
    <scope>NUCLEOTIDE SEQUENCE</scope>
    <source>
        <strain evidence="14">P55-2</strain>
        <strain evidence="13 16">P72-2</strain>
    </source>
</reference>
<evidence type="ECO:0000256" key="7">
    <source>
        <dbReference type="ARBA" id="ARBA00023002"/>
    </source>
</evidence>
<dbReference type="Proteomes" id="UP001245561">
    <property type="component" value="Unassembled WGS sequence"/>
</dbReference>
<dbReference type="Pfam" id="PF20463">
    <property type="entry name" value="PDH_C"/>
    <property type="match status" value="1"/>
</dbReference>
<accession>A0AAW8TJW8</accession>
<dbReference type="InterPro" id="IPR003099">
    <property type="entry name" value="Prephen_DH"/>
</dbReference>
<dbReference type="InterPro" id="IPR002912">
    <property type="entry name" value="ACT_dom"/>
</dbReference>
<dbReference type="Gene3D" id="1.10.3660.10">
    <property type="entry name" value="6-phosphogluconate dehydrogenase C-terminal like domain"/>
    <property type="match status" value="1"/>
</dbReference>
<dbReference type="InterPro" id="IPR036291">
    <property type="entry name" value="NAD(P)-bd_dom_sf"/>
</dbReference>
<dbReference type="PROSITE" id="PS51671">
    <property type="entry name" value="ACT"/>
    <property type="match status" value="1"/>
</dbReference>
<dbReference type="PANTHER" id="PTHR21363">
    <property type="entry name" value="PREPHENATE DEHYDROGENASE"/>
    <property type="match status" value="1"/>
</dbReference>
<dbReference type="Pfam" id="PF02153">
    <property type="entry name" value="PDH_N"/>
    <property type="match status" value="1"/>
</dbReference>
<dbReference type="InterPro" id="IPR045865">
    <property type="entry name" value="ACT-like_dom_sf"/>
</dbReference>
<evidence type="ECO:0000256" key="8">
    <source>
        <dbReference type="ARBA" id="ARBA00023027"/>
    </source>
</evidence>
<dbReference type="AlphaFoldDB" id="A0AAW8TJW8"/>
<dbReference type="InterPro" id="IPR046826">
    <property type="entry name" value="PDH_N"/>
</dbReference>
<evidence type="ECO:0000256" key="6">
    <source>
        <dbReference type="ARBA" id="ARBA00022605"/>
    </source>
</evidence>
<name>A0AAW8TJW8_9ENTE</name>
<dbReference type="FunFam" id="3.40.50.720:FF:000208">
    <property type="entry name" value="Prephenate dehydrogenase"/>
    <property type="match status" value="1"/>
</dbReference>
<protein>
    <recommendedName>
        <fullName evidence="4">Prephenate dehydrogenase</fullName>
        <ecNumber evidence="3">1.3.1.12</ecNumber>
    </recommendedName>
</protein>
<feature type="domain" description="Prephenate/arogenate dehydrogenase" evidence="11">
    <location>
        <begin position="3"/>
        <end position="282"/>
    </location>
</feature>
<dbReference type="EMBL" id="JARPYR010000002">
    <property type="protein sequence ID" value="MDT2595788.1"/>
    <property type="molecule type" value="Genomic_DNA"/>
</dbReference>
<comment type="caution">
    <text evidence="14">The sequence shown here is derived from an EMBL/GenBank/DDBJ whole genome shotgun (WGS) entry which is preliminary data.</text>
</comment>
<dbReference type="FunFam" id="1.10.3660.10:FF:000003">
    <property type="entry name" value="Prephenate dehydrogenase"/>
    <property type="match status" value="1"/>
</dbReference>
<gene>
    <name evidence="14" type="ORF">P7D36_02590</name>
    <name evidence="13" type="ORF">P7D39_01895</name>
</gene>
<evidence type="ECO:0000256" key="3">
    <source>
        <dbReference type="ARBA" id="ARBA00012068"/>
    </source>
</evidence>
<keyword evidence="7 14" id="KW-0560">Oxidoreductase</keyword>
<comment type="catalytic activity">
    <reaction evidence="10">
        <text>prephenate + NAD(+) = 3-(4-hydroxyphenyl)pyruvate + CO2 + NADH</text>
        <dbReference type="Rhea" id="RHEA:13869"/>
        <dbReference type="ChEBI" id="CHEBI:16526"/>
        <dbReference type="ChEBI" id="CHEBI:29934"/>
        <dbReference type="ChEBI" id="CHEBI:36242"/>
        <dbReference type="ChEBI" id="CHEBI:57540"/>
        <dbReference type="ChEBI" id="CHEBI:57945"/>
        <dbReference type="EC" id="1.3.1.12"/>
    </reaction>
</comment>
<dbReference type="CDD" id="cd04909">
    <property type="entry name" value="ACT_PDH-BS"/>
    <property type="match status" value="1"/>
</dbReference>
<evidence type="ECO:0000256" key="5">
    <source>
        <dbReference type="ARBA" id="ARBA00022498"/>
    </source>
</evidence>
<keyword evidence="9" id="KW-0057">Aromatic amino acid biosynthesis</keyword>
<dbReference type="InterPro" id="IPR050812">
    <property type="entry name" value="Preph/Arog_dehydrog"/>
</dbReference>
<evidence type="ECO:0000259" key="11">
    <source>
        <dbReference type="PROSITE" id="PS51176"/>
    </source>
</evidence>
<evidence type="ECO:0000313" key="13">
    <source>
        <dbReference type="EMBL" id="MDT2595788.1"/>
    </source>
</evidence>
<feature type="domain" description="ACT" evidence="12">
    <location>
        <begin position="287"/>
        <end position="357"/>
    </location>
</feature>
<dbReference type="GO" id="GO:0006571">
    <property type="term" value="P:tyrosine biosynthetic process"/>
    <property type="evidence" value="ECO:0007669"/>
    <property type="project" value="UniProtKB-KW"/>
</dbReference>
<keyword evidence="16" id="KW-1185">Reference proteome</keyword>
<sequence length="357" mass="39824">MKKRVFVLGIGLIGASLCRAIKNPAIELFGWDHSLETRKIAHEVKLVDQITSIERAPEMDVIILAVPVRSTLHYLHELAQLPLKKTVIVTDTGSTKNEVMKQAQDFPFTFIGGHPMAGSHKSGVKAENPNLFEEAYYILTPPEGVEVTPLIELLAPTRAKFVVLEPESHDEIVGVLSHLPHIVASGLVRMSDHLTEEYPRATQLAAGGFRDITRIASSDPQMWTDILLTNRSILLDLLGKWQKEISTICENLLEQDQSAIYDFFSQAKHSRDHLPIKDRGVIPAFYDLYVNIPDTAGAIATVMTLLSQAGISIINLKIQETREDIFGVLELSFKNQADLEKGQLVIEEAEFHCCRRS</sequence>
<organism evidence="14 15">
    <name type="scientific">Enterococcus dongliensis</name>
    <dbReference type="NCBI Taxonomy" id="2559925"/>
    <lineage>
        <taxon>Bacteria</taxon>
        <taxon>Bacillati</taxon>
        <taxon>Bacillota</taxon>
        <taxon>Bacilli</taxon>
        <taxon>Lactobacillales</taxon>
        <taxon>Enterococcaceae</taxon>
        <taxon>Enterococcus</taxon>
    </lineage>
</organism>
<dbReference type="Gene3D" id="3.40.50.720">
    <property type="entry name" value="NAD(P)-binding Rossmann-like Domain"/>
    <property type="match status" value="1"/>
</dbReference>
<comment type="similarity">
    <text evidence="2">Belongs to the prephenate/arogenate dehydrogenase family.</text>
</comment>
<evidence type="ECO:0000256" key="2">
    <source>
        <dbReference type="ARBA" id="ARBA00007964"/>
    </source>
</evidence>
<proteinExistence type="inferred from homology"/>
<evidence type="ECO:0000256" key="4">
    <source>
        <dbReference type="ARBA" id="ARBA00016891"/>
    </source>
</evidence>
<dbReference type="NCBIfam" id="NF005107">
    <property type="entry name" value="PRK06545.1-5"/>
    <property type="match status" value="1"/>
</dbReference>
<dbReference type="SUPFAM" id="SSF55021">
    <property type="entry name" value="ACT-like"/>
    <property type="match status" value="1"/>
</dbReference>
<dbReference type="Proteomes" id="UP001256547">
    <property type="component" value="Unassembled WGS sequence"/>
</dbReference>
<dbReference type="SUPFAM" id="SSF51735">
    <property type="entry name" value="NAD(P)-binding Rossmann-fold domains"/>
    <property type="match status" value="1"/>
</dbReference>
<evidence type="ECO:0000259" key="12">
    <source>
        <dbReference type="PROSITE" id="PS51671"/>
    </source>
</evidence>
<dbReference type="PANTHER" id="PTHR21363:SF0">
    <property type="entry name" value="PREPHENATE DEHYDROGENASE [NADP(+)]"/>
    <property type="match status" value="1"/>
</dbReference>
<keyword evidence="8" id="KW-0520">NAD</keyword>
<dbReference type="SUPFAM" id="SSF48179">
    <property type="entry name" value="6-phosphogluconate dehydrogenase C-terminal domain-like"/>
    <property type="match status" value="1"/>
</dbReference>
<dbReference type="RefSeq" id="WP_137603107.1">
    <property type="nucleotide sequence ID" value="NZ_JARPYR010000002.1"/>
</dbReference>
<evidence type="ECO:0000256" key="1">
    <source>
        <dbReference type="ARBA" id="ARBA00005067"/>
    </source>
</evidence>
<keyword evidence="5" id="KW-0827">Tyrosine biosynthesis</keyword>
<evidence type="ECO:0000256" key="10">
    <source>
        <dbReference type="ARBA" id="ARBA00049260"/>
    </source>
</evidence>
<evidence type="ECO:0000313" key="14">
    <source>
        <dbReference type="EMBL" id="MDT2636400.1"/>
    </source>
</evidence>
<evidence type="ECO:0000256" key="9">
    <source>
        <dbReference type="ARBA" id="ARBA00023141"/>
    </source>
</evidence>
<dbReference type="InterPro" id="IPR046825">
    <property type="entry name" value="PDH_C"/>
</dbReference>
<dbReference type="EC" id="1.3.1.12" evidence="3"/>
<dbReference type="EMBL" id="JARPYT010000002">
    <property type="protein sequence ID" value="MDT2636400.1"/>
    <property type="molecule type" value="Genomic_DNA"/>
</dbReference>
<dbReference type="GO" id="GO:0004665">
    <property type="term" value="F:prephenate dehydrogenase (NADP+) activity"/>
    <property type="evidence" value="ECO:0007669"/>
    <property type="project" value="InterPro"/>
</dbReference>